<keyword evidence="1" id="KW-0812">Transmembrane</keyword>
<dbReference type="Pfam" id="PF10710">
    <property type="entry name" value="DUF2512"/>
    <property type="match status" value="1"/>
</dbReference>
<sequence>MKYIAVLFMKFVLATGVLWLVLGGLEGVSFASILIISIVLTAISFIVGDLYLLPKMGNIGATMADAVLALAVVWSMGALLFTQPIGLDTVSLVSAVGIALGELLVHWYVKKQFISDESTIQGLYDHDLQTEYGEEIKPDTTSVENKRLKK</sequence>
<dbReference type="RefSeq" id="WP_226981291.1">
    <property type="nucleotide sequence ID" value="NZ_JAGIKX010000012.1"/>
</dbReference>
<feature type="transmembrane region" description="Helical" evidence="1">
    <location>
        <begin position="64"/>
        <end position="83"/>
    </location>
</feature>
<evidence type="ECO:0008006" key="4">
    <source>
        <dbReference type="Google" id="ProtNLM"/>
    </source>
</evidence>
<accession>A0ABS4SA15</accession>
<reference evidence="2 3" key="1">
    <citation type="submission" date="2021-03" db="EMBL/GenBank/DDBJ databases">
        <title>Genomic Encyclopedia of Type Strains, Phase IV (KMG-IV): sequencing the most valuable type-strain genomes for metagenomic binning, comparative biology and taxonomic classification.</title>
        <authorList>
            <person name="Goeker M."/>
        </authorList>
    </citation>
    <scope>NUCLEOTIDE SEQUENCE [LARGE SCALE GENOMIC DNA]</scope>
    <source>
        <strain evidence="2 3">DSM 25790</strain>
    </source>
</reference>
<evidence type="ECO:0000256" key="1">
    <source>
        <dbReference type="SAM" id="Phobius"/>
    </source>
</evidence>
<evidence type="ECO:0000313" key="2">
    <source>
        <dbReference type="EMBL" id="MBP2257719.1"/>
    </source>
</evidence>
<keyword evidence="3" id="KW-1185">Reference proteome</keyword>
<dbReference type="InterPro" id="IPR019649">
    <property type="entry name" value="DUF2512"/>
</dbReference>
<keyword evidence="1" id="KW-0472">Membrane</keyword>
<feature type="transmembrane region" description="Helical" evidence="1">
    <location>
        <begin position="7"/>
        <end position="25"/>
    </location>
</feature>
<gene>
    <name evidence="2" type="ORF">J2Z81_001673</name>
</gene>
<evidence type="ECO:0000313" key="3">
    <source>
        <dbReference type="Proteomes" id="UP001519294"/>
    </source>
</evidence>
<feature type="transmembrane region" description="Helical" evidence="1">
    <location>
        <begin position="89"/>
        <end position="109"/>
    </location>
</feature>
<proteinExistence type="predicted"/>
<keyword evidence="1" id="KW-1133">Transmembrane helix</keyword>
<protein>
    <recommendedName>
        <fullName evidence="4">DUF2512 family protein</fullName>
    </recommendedName>
</protein>
<dbReference type="EMBL" id="JAGIKX010000012">
    <property type="protein sequence ID" value="MBP2257719.1"/>
    <property type="molecule type" value="Genomic_DNA"/>
</dbReference>
<feature type="transmembrane region" description="Helical" evidence="1">
    <location>
        <begin position="31"/>
        <end position="52"/>
    </location>
</feature>
<organism evidence="2 3">
    <name type="scientific">Virgibacillus alimentarius</name>
    <dbReference type="NCBI Taxonomy" id="698769"/>
    <lineage>
        <taxon>Bacteria</taxon>
        <taxon>Bacillati</taxon>
        <taxon>Bacillota</taxon>
        <taxon>Bacilli</taxon>
        <taxon>Bacillales</taxon>
        <taxon>Bacillaceae</taxon>
        <taxon>Virgibacillus</taxon>
    </lineage>
</organism>
<name>A0ABS4SA15_9BACI</name>
<comment type="caution">
    <text evidence="2">The sequence shown here is derived from an EMBL/GenBank/DDBJ whole genome shotgun (WGS) entry which is preliminary data.</text>
</comment>
<dbReference type="Proteomes" id="UP001519294">
    <property type="component" value="Unassembled WGS sequence"/>
</dbReference>